<evidence type="ECO:0000313" key="9">
    <source>
        <dbReference type="Proteomes" id="UP000190837"/>
    </source>
</evidence>
<evidence type="ECO:0000256" key="2">
    <source>
        <dbReference type="ARBA" id="ARBA00022723"/>
    </source>
</evidence>
<feature type="domain" description="MPN" evidence="7">
    <location>
        <begin position="102"/>
        <end position="224"/>
    </location>
</feature>
<keyword evidence="1" id="KW-0645">Protease</keyword>
<sequence>MDEVANSTDMPRERMLQNGAQALADYELLAILLRTGSKGSNVLEFSRELLRVRGGLVGLLNSRAADLQAVRGLGKAKTAEILAVTELARRFMREEMRQPSWSFKSADDVRDYLLMQFKGQALEAFGVLFLNQQHGFIAFERLAAGAAAKVPVPVRQLIASALHHHAAAVILAHNHPAGSGAPSAEDRDVTRHLDDALALMDIRLLDHFIVAGNEMVSMRERGGW</sequence>
<dbReference type="NCBIfam" id="TIGR00608">
    <property type="entry name" value="radc"/>
    <property type="match status" value="1"/>
</dbReference>
<dbReference type="InterPro" id="IPR001405">
    <property type="entry name" value="UPF0758"/>
</dbReference>
<protein>
    <submittedName>
        <fullName evidence="8">DNA repair protein RadC</fullName>
    </submittedName>
</protein>
<keyword evidence="3" id="KW-0378">Hydrolase</keyword>
<dbReference type="Gene3D" id="3.40.140.10">
    <property type="entry name" value="Cytidine Deaminase, domain 2"/>
    <property type="match status" value="1"/>
</dbReference>
<name>A0A1C3HP88_9GAMM</name>
<keyword evidence="2" id="KW-0479">Metal-binding</keyword>
<dbReference type="GO" id="GO:0006508">
    <property type="term" value="P:proteolysis"/>
    <property type="evidence" value="ECO:0007669"/>
    <property type="project" value="UniProtKB-KW"/>
</dbReference>
<gene>
    <name evidence="8" type="ORF">CHUV0807_1541</name>
</gene>
<dbReference type="InterPro" id="IPR037518">
    <property type="entry name" value="MPN"/>
</dbReference>
<evidence type="ECO:0000256" key="4">
    <source>
        <dbReference type="ARBA" id="ARBA00022833"/>
    </source>
</evidence>
<dbReference type="Proteomes" id="UP000190837">
    <property type="component" value="Unassembled WGS sequence"/>
</dbReference>
<dbReference type="GO" id="GO:0046872">
    <property type="term" value="F:metal ion binding"/>
    <property type="evidence" value="ECO:0007669"/>
    <property type="project" value="UniProtKB-KW"/>
</dbReference>
<evidence type="ECO:0000259" key="7">
    <source>
        <dbReference type="PROSITE" id="PS50249"/>
    </source>
</evidence>
<dbReference type="InterPro" id="IPR025657">
    <property type="entry name" value="RadC_JAB"/>
</dbReference>
<dbReference type="RefSeq" id="WP_079540954.1">
    <property type="nucleotide sequence ID" value="NZ_FKLO01000050.1"/>
</dbReference>
<evidence type="ECO:0000256" key="5">
    <source>
        <dbReference type="ARBA" id="ARBA00023049"/>
    </source>
</evidence>
<dbReference type="Pfam" id="PF04002">
    <property type="entry name" value="RadC"/>
    <property type="match status" value="1"/>
</dbReference>
<proteinExistence type="inferred from homology"/>
<reference evidence="9" key="1">
    <citation type="submission" date="2016-04" db="EMBL/GenBank/DDBJ databases">
        <authorList>
            <person name="Tagini F."/>
        </authorList>
    </citation>
    <scope>NUCLEOTIDE SEQUENCE [LARGE SCALE GENOMIC DNA]</scope>
    <source>
        <strain evidence="9">CHUV0807</strain>
    </source>
</reference>
<evidence type="ECO:0000256" key="1">
    <source>
        <dbReference type="ARBA" id="ARBA00022670"/>
    </source>
</evidence>
<dbReference type="PROSITE" id="PS50249">
    <property type="entry name" value="MPN"/>
    <property type="match status" value="1"/>
</dbReference>
<organism evidence="8 9">
    <name type="scientific">Cardiobacterium hominis</name>
    <dbReference type="NCBI Taxonomy" id="2718"/>
    <lineage>
        <taxon>Bacteria</taxon>
        <taxon>Pseudomonadati</taxon>
        <taxon>Pseudomonadota</taxon>
        <taxon>Gammaproteobacteria</taxon>
        <taxon>Cardiobacteriales</taxon>
        <taxon>Cardiobacteriaceae</taxon>
        <taxon>Cardiobacterium</taxon>
    </lineage>
</organism>
<dbReference type="AlphaFoldDB" id="A0A1C3HP88"/>
<comment type="similarity">
    <text evidence="6">Belongs to the UPF0758 family.</text>
</comment>
<dbReference type="EMBL" id="FKLO01000050">
    <property type="protein sequence ID" value="SAY97812.1"/>
    <property type="molecule type" value="Genomic_DNA"/>
</dbReference>
<accession>A0A1C3HP88</accession>
<dbReference type="PANTHER" id="PTHR30471:SF3">
    <property type="entry name" value="UPF0758 PROTEIN YEES-RELATED"/>
    <property type="match status" value="1"/>
</dbReference>
<dbReference type="PANTHER" id="PTHR30471">
    <property type="entry name" value="DNA REPAIR PROTEIN RADC"/>
    <property type="match status" value="1"/>
</dbReference>
<keyword evidence="4" id="KW-0862">Zinc</keyword>
<evidence type="ECO:0000256" key="3">
    <source>
        <dbReference type="ARBA" id="ARBA00022801"/>
    </source>
</evidence>
<evidence type="ECO:0000313" key="8">
    <source>
        <dbReference type="EMBL" id="SAY97812.1"/>
    </source>
</evidence>
<dbReference type="CDD" id="cd08071">
    <property type="entry name" value="MPN_DUF2466"/>
    <property type="match status" value="1"/>
</dbReference>
<dbReference type="InterPro" id="IPR046778">
    <property type="entry name" value="UPF0758_N"/>
</dbReference>
<keyword evidence="5" id="KW-0482">Metalloprotease</keyword>
<dbReference type="GO" id="GO:0008237">
    <property type="term" value="F:metallopeptidase activity"/>
    <property type="evidence" value="ECO:0007669"/>
    <property type="project" value="UniProtKB-KW"/>
</dbReference>
<dbReference type="NCBIfam" id="NF000642">
    <property type="entry name" value="PRK00024.1"/>
    <property type="match status" value="1"/>
</dbReference>
<dbReference type="Pfam" id="PF20582">
    <property type="entry name" value="UPF0758_N"/>
    <property type="match status" value="1"/>
</dbReference>
<evidence type="ECO:0000256" key="6">
    <source>
        <dbReference type="RuleBase" id="RU003797"/>
    </source>
</evidence>